<dbReference type="Gene3D" id="1.20.1260.120">
    <property type="entry name" value="Protein of unknown function DUF2935"/>
    <property type="match status" value="1"/>
</dbReference>
<keyword evidence="2" id="KW-1185">Reference proteome</keyword>
<comment type="caution">
    <text evidence="1">The sequence shown here is derived from an EMBL/GenBank/DDBJ whole genome shotgun (WGS) entry which is preliminary data.</text>
</comment>
<dbReference type="Pfam" id="PF11155">
    <property type="entry name" value="DUF2935"/>
    <property type="match status" value="2"/>
</dbReference>
<name>A0A9C7G7W3_9BACI</name>
<organism evidence="1 2">
    <name type="scientific">Pseudoneobacillus rhizosphaerae</name>
    <dbReference type="NCBI Taxonomy" id="2880968"/>
    <lineage>
        <taxon>Bacteria</taxon>
        <taxon>Bacillati</taxon>
        <taxon>Bacillota</taxon>
        <taxon>Bacilli</taxon>
        <taxon>Bacillales</taxon>
        <taxon>Bacillaceae</taxon>
        <taxon>Pseudoneobacillus</taxon>
    </lineage>
</organism>
<dbReference type="RefSeq" id="WP_230495409.1">
    <property type="nucleotide sequence ID" value="NZ_CAKJTG010000004.1"/>
</dbReference>
<dbReference type="Proteomes" id="UP000789845">
    <property type="component" value="Unassembled WGS sequence"/>
</dbReference>
<accession>A0A9C7G7W3</accession>
<sequence>MNKLNPFPPWEEHYFWVNILLDHAVFVRDYLSPVEVQLVEEANTFITRFTKVRQQLEQIPKMSQMDSQSLIEFSKISAQISFDYYRFEGKILNLKMYNAVNINITPTYFNGTLSENAEYLRILHYYMQGSDYPPLPLVDLLDLWLEDQLGHAALLRRALDGVELVLLERVSKLSQLFSAHIIKNEAMKGYLRFLPPHFPAQIFFAREVSGTVFAFNQLVEQVIILYKGKEVLNSTTLRFLEHHFPESCYFLTKLSGFVPEMQQQSCSLSSYFVNHNQVS</sequence>
<evidence type="ECO:0000313" key="1">
    <source>
        <dbReference type="EMBL" id="CAG9607130.1"/>
    </source>
</evidence>
<reference evidence="1" key="1">
    <citation type="submission" date="2021-10" db="EMBL/GenBank/DDBJ databases">
        <authorList>
            <person name="Criscuolo A."/>
        </authorList>
    </citation>
    <scope>NUCLEOTIDE SEQUENCE</scope>
    <source>
        <strain evidence="1">CIP111885</strain>
    </source>
</reference>
<evidence type="ECO:0008006" key="3">
    <source>
        <dbReference type="Google" id="ProtNLM"/>
    </source>
</evidence>
<evidence type="ECO:0000313" key="2">
    <source>
        <dbReference type="Proteomes" id="UP000789845"/>
    </source>
</evidence>
<protein>
    <recommendedName>
        <fullName evidence="3">DUF2935 domain-containing protein</fullName>
    </recommendedName>
</protein>
<dbReference type="EMBL" id="CAKJTG010000004">
    <property type="protein sequence ID" value="CAG9607130.1"/>
    <property type="molecule type" value="Genomic_DNA"/>
</dbReference>
<dbReference type="AlphaFoldDB" id="A0A9C7G7W3"/>
<proteinExistence type="predicted"/>
<gene>
    <name evidence="1" type="ORF">NEOCIP111885_00820</name>
</gene>
<dbReference type="SUPFAM" id="SSF158430">
    <property type="entry name" value="Bacillus cereus metalloprotein-like"/>
    <property type="match status" value="2"/>
</dbReference>
<dbReference type="InterPro" id="IPR021328">
    <property type="entry name" value="CotB-like"/>
</dbReference>